<dbReference type="InterPro" id="IPR006338">
    <property type="entry name" value="Thioredoxin/glutathione_Rdtase"/>
</dbReference>
<dbReference type="InterPro" id="IPR012999">
    <property type="entry name" value="Pyr_OxRdtase_I_AS"/>
</dbReference>
<dbReference type="InterPro" id="IPR046952">
    <property type="entry name" value="GSHR/TRXR-like"/>
</dbReference>
<evidence type="ECO:0000256" key="2">
    <source>
        <dbReference type="ARBA" id="ARBA00012610"/>
    </source>
</evidence>
<dbReference type="GO" id="GO:0005739">
    <property type="term" value="C:mitochondrion"/>
    <property type="evidence" value="ECO:0007669"/>
    <property type="project" value="TreeGrafter"/>
</dbReference>
<feature type="active site" description="Proton acceptor" evidence="10">
    <location>
        <position position="517"/>
    </location>
</feature>
<dbReference type="GO" id="GO:0006749">
    <property type="term" value="P:glutathione metabolic process"/>
    <property type="evidence" value="ECO:0007669"/>
    <property type="project" value="TreeGrafter"/>
</dbReference>
<evidence type="ECO:0000256" key="6">
    <source>
        <dbReference type="ARBA" id="ARBA00022933"/>
    </source>
</evidence>
<dbReference type="Ensembl" id="ENSCUST00005022616.1">
    <property type="protein sequence ID" value="ENSCUSP00005021832.1"/>
    <property type="gene ID" value="ENSCUSG00005012860.1"/>
</dbReference>
<feature type="domain" description="FAD/NAD(P)-binding" evidence="15">
    <location>
        <begin position="59"/>
        <end position="394"/>
    </location>
</feature>
<comment type="similarity">
    <text evidence="1 13">Belongs to the class-I pyridine nucleotide-disulfide oxidoreductase family.</text>
</comment>
<keyword evidence="3 13" id="KW-0285">Flavoprotein</keyword>
<dbReference type="Gene3D" id="3.50.50.60">
    <property type="entry name" value="FAD/NAD(P)-binding domain"/>
    <property type="match status" value="2"/>
</dbReference>
<dbReference type="PANTHER" id="PTHR42737">
    <property type="entry name" value="GLUTATHIONE REDUCTASE"/>
    <property type="match status" value="1"/>
</dbReference>
<keyword evidence="11" id="KW-0520">NAD</keyword>
<dbReference type="GO" id="GO:0034599">
    <property type="term" value="P:cellular response to oxidative stress"/>
    <property type="evidence" value="ECO:0007669"/>
    <property type="project" value="TreeGrafter"/>
</dbReference>
<feature type="binding site" evidence="11">
    <location>
        <position position="336"/>
    </location>
    <ligand>
        <name>NAD(+)</name>
        <dbReference type="ChEBI" id="CHEBI:57540"/>
    </ligand>
</feature>
<keyword evidence="7 13" id="KW-0560">Oxidoreductase</keyword>
<organism evidence="16 17">
    <name type="scientific">Catharus ustulatus</name>
    <name type="common">Russet-backed thrush</name>
    <name type="synonym">Hylocichla ustulatus</name>
    <dbReference type="NCBI Taxonomy" id="91951"/>
    <lineage>
        <taxon>Eukaryota</taxon>
        <taxon>Metazoa</taxon>
        <taxon>Chordata</taxon>
        <taxon>Craniata</taxon>
        <taxon>Vertebrata</taxon>
        <taxon>Euteleostomi</taxon>
        <taxon>Archelosauria</taxon>
        <taxon>Archosauria</taxon>
        <taxon>Dinosauria</taxon>
        <taxon>Saurischia</taxon>
        <taxon>Theropoda</taxon>
        <taxon>Coelurosauria</taxon>
        <taxon>Aves</taxon>
        <taxon>Neognathae</taxon>
        <taxon>Neoaves</taxon>
        <taxon>Telluraves</taxon>
        <taxon>Australaves</taxon>
        <taxon>Passeriformes</taxon>
        <taxon>Turdidae</taxon>
        <taxon>Catharus</taxon>
    </lineage>
</organism>
<dbReference type="Pfam" id="PF07992">
    <property type="entry name" value="Pyr_redox_2"/>
    <property type="match status" value="1"/>
</dbReference>
<feature type="binding site" evidence="11">
    <location>
        <position position="378"/>
    </location>
    <ligand>
        <name>FAD</name>
        <dbReference type="ChEBI" id="CHEBI:57692"/>
    </ligand>
</feature>
<dbReference type="Pfam" id="PF02852">
    <property type="entry name" value="Pyr_redox_dim"/>
    <property type="match status" value="1"/>
</dbReference>
<evidence type="ECO:0000256" key="8">
    <source>
        <dbReference type="ARBA" id="ARBA00023157"/>
    </source>
</evidence>
<evidence type="ECO:0000259" key="14">
    <source>
        <dbReference type="Pfam" id="PF02852"/>
    </source>
</evidence>
<keyword evidence="8" id="KW-1015">Disulfide bond</keyword>
<keyword evidence="9 13" id="KW-0676">Redox-active center</keyword>
<dbReference type="Gene3D" id="3.30.390.30">
    <property type="match status" value="1"/>
</dbReference>
<dbReference type="PRINTS" id="PR00411">
    <property type="entry name" value="PNDRDTASEI"/>
</dbReference>
<evidence type="ECO:0000256" key="7">
    <source>
        <dbReference type="ARBA" id="ARBA00023002"/>
    </source>
</evidence>
<evidence type="ECO:0000259" key="15">
    <source>
        <dbReference type="Pfam" id="PF07992"/>
    </source>
</evidence>
<dbReference type="FunFam" id="3.50.50.60:FF:000190">
    <property type="entry name" value="Thioredoxin reductase"/>
    <property type="match status" value="1"/>
</dbReference>
<reference evidence="16" key="1">
    <citation type="submission" date="2020-10" db="EMBL/GenBank/DDBJ databases">
        <title>Catharus ustulatus (Swainson's thrush) genome, bCatUst1, primary haplotype v2.</title>
        <authorList>
            <person name="Delmore K."/>
            <person name="Vafadar M."/>
            <person name="Formenti G."/>
            <person name="Chow W."/>
            <person name="Pelan S."/>
            <person name="Howe K."/>
            <person name="Rhie A."/>
            <person name="Mountcastle J."/>
            <person name="Haase B."/>
            <person name="Fedrigo O."/>
            <person name="Jarvis E.D."/>
        </authorList>
    </citation>
    <scope>NUCLEOTIDE SEQUENCE [LARGE SCALE GENOMIC DNA]</scope>
</reference>
<keyword evidence="5" id="KW-0521">NADP</keyword>
<dbReference type="GO" id="GO:0045454">
    <property type="term" value="P:cell redox homeostasis"/>
    <property type="evidence" value="ECO:0007669"/>
    <property type="project" value="InterPro"/>
</dbReference>
<dbReference type="InterPro" id="IPR023753">
    <property type="entry name" value="FAD/NAD-binding_dom"/>
</dbReference>
<dbReference type="PIRSF" id="PIRSF000350">
    <property type="entry name" value="Mercury_reductase_MerA"/>
    <property type="match status" value="1"/>
</dbReference>
<reference evidence="16" key="2">
    <citation type="submission" date="2025-08" db="UniProtKB">
        <authorList>
            <consortium name="Ensembl"/>
        </authorList>
    </citation>
    <scope>IDENTIFICATION</scope>
</reference>
<dbReference type="AlphaFoldDB" id="A0A8C3V272"/>
<evidence type="ECO:0000256" key="9">
    <source>
        <dbReference type="ARBA" id="ARBA00023284"/>
    </source>
</evidence>
<evidence type="ECO:0000256" key="10">
    <source>
        <dbReference type="PIRSR" id="PIRSR000350-2"/>
    </source>
</evidence>
<dbReference type="PANTHER" id="PTHR42737:SF7">
    <property type="entry name" value="THIOREDOXIN-DISULFIDE REDUCTASE"/>
    <property type="match status" value="1"/>
</dbReference>
<dbReference type="SUPFAM" id="SSF55424">
    <property type="entry name" value="FAD/NAD-linked reductases, dimerisation (C-terminal) domain"/>
    <property type="match status" value="1"/>
</dbReference>
<dbReference type="InterPro" id="IPR004099">
    <property type="entry name" value="Pyr_nucl-diS_OxRdtase_dimer"/>
</dbReference>
<sequence length="542" mass="58446">MLRGLGARLARHGSCALTGIIAHLRLLPPPRTAPGAGLLCAGAALSRGRVAAGARKNEYDLLVIGGGSGGLACAKEAAQFGRKVAVLDYVEPSPQGTAWGLGGTCVNVGCIPKKLMHQAALLGSSLKDAQHYGWSISQPVHHTWSVMAQSVQNYVKSLNWGHRVQLQEKKVKYFNIKGSFSDPHTVRGLTKAGKETVITADNIVIATGGRPKYPVHVAGALEYGITSDDLFWLKESPGKTLIVGASYVSLECAGFLTGIGLDTTVMMRSIPLRGFDQQMASLVTEHMESYGTKFLKRCFPTKVEKLKSNRLQVTWKNADLGTEETDSFNTVMWAVGRAPDTKTLNLEAAGVKTNSETGKIIVDASEATSVPHIYAIGDITEGRPELTPTAIAAGKLLAQRLFSQSSELMDYDNVPTTVFTPLEYGCVGLSEEAAVQRHGSDNIEFHLIHLHALSLSVLREDLFVMYCFQMVCLREREQRILGLHFIGPNAGEVIQGFALGIKCGATYPQMMKTVGIHPTCAEEVTKLHITKRSGLDATVTGC</sequence>
<dbReference type="GO" id="GO:0004791">
    <property type="term" value="F:thioredoxin-disulfide reductase (NADPH) activity"/>
    <property type="evidence" value="ECO:0007669"/>
    <property type="project" value="UniProtKB-EC"/>
</dbReference>
<evidence type="ECO:0000256" key="13">
    <source>
        <dbReference type="RuleBase" id="RU003691"/>
    </source>
</evidence>
<dbReference type="PRINTS" id="PR00368">
    <property type="entry name" value="FADPNR"/>
</dbReference>
<accession>A0A8C3V272</accession>
<dbReference type="Proteomes" id="UP000694563">
    <property type="component" value="Chromosome 18"/>
</dbReference>
<dbReference type="InterPro" id="IPR016156">
    <property type="entry name" value="FAD/NAD-linked_Rdtase_dimer_sf"/>
</dbReference>
<dbReference type="GO" id="GO:0050660">
    <property type="term" value="F:flavin adenine dinucleotide binding"/>
    <property type="evidence" value="ECO:0007669"/>
    <property type="project" value="InterPro"/>
</dbReference>
<keyword evidence="17" id="KW-1185">Reference proteome</keyword>
<evidence type="ECO:0000256" key="12">
    <source>
        <dbReference type="PIRSR" id="PIRSR000350-4"/>
    </source>
</evidence>
<keyword evidence="4 11" id="KW-0274">FAD</keyword>
<dbReference type="NCBIfam" id="TIGR01438">
    <property type="entry name" value="TGR"/>
    <property type="match status" value="1"/>
</dbReference>
<dbReference type="SUPFAM" id="SSF51905">
    <property type="entry name" value="FAD/NAD(P)-binding domain"/>
    <property type="match status" value="1"/>
</dbReference>
<dbReference type="InterPro" id="IPR036188">
    <property type="entry name" value="FAD/NAD-bd_sf"/>
</dbReference>
<dbReference type="GO" id="GO:0004362">
    <property type="term" value="F:glutathione-disulfide reductase (NADPH) activity"/>
    <property type="evidence" value="ECO:0007669"/>
    <property type="project" value="TreeGrafter"/>
</dbReference>
<evidence type="ECO:0000313" key="16">
    <source>
        <dbReference type="Ensembl" id="ENSCUSP00005021832.1"/>
    </source>
</evidence>
<feature type="disulfide bond" description="Redox-active" evidence="12">
    <location>
        <begin position="105"/>
        <end position="110"/>
    </location>
</feature>
<evidence type="ECO:0000256" key="5">
    <source>
        <dbReference type="ARBA" id="ARBA00022857"/>
    </source>
</evidence>
<comment type="cofactor">
    <cofactor evidence="11">
        <name>FAD</name>
        <dbReference type="ChEBI" id="CHEBI:57692"/>
    </cofactor>
    <text evidence="11">Binds 1 FAD per subunit.</text>
</comment>
<keyword evidence="6" id="KW-0712">Selenocysteine</keyword>
<feature type="binding site" evidence="11">
    <location>
        <position position="178"/>
    </location>
    <ligand>
        <name>FAD</name>
        <dbReference type="ChEBI" id="CHEBI:57692"/>
    </ligand>
</feature>
<evidence type="ECO:0000256" key="3">
    <source>
        <dbReference type="ARBA" id="ARBA00022630"/>
    </source>
</evidence>
<gene>
    <name evidence="16" type="primary">TXNRD2</name>
</gene>
<protein>
    <recommendedName>
        <fullName evidence="2">thioredoxin-disulfide reductase (NADPH)</fullName>
        <ecNumber evidence="2">1.8.1.9</ecNumber>
    </recommendedName>
</protein>
<dbReference type="InterPro" id="IPR001100">
    <property type="entry name" value="Pyr_nuc-diS_OxRdtase"/>
</dbReference>
<feature type="domain" description="Pyridine nucleotide-disulphide oxidoreductase dimerisation" evidence="14">
    <location>
        <begin position="414"/>
        <end position="526"/>
    </location>
</feature>
<feature type="binding site" evidence="11">
    <location>
        <begin position="244"/>
        <end position="251"/>
    </location>
    <ligand>
        <name>NAD(+)</name>
        <dbReference type="ChEBI" id="CHEBI:57540"/>
    </ligand>
</feature>
<dbReference type="GO" id="GO:0005829">
    <property type="term" value="C:cytosol"/>
    <property type="evidence" value="ECO:0007669"/>
    <property type="project" value="TreeGrafter"/>
</dbReference>
<name>A0A8C3V272_CATUS</name>
<keyword evidence="11" id="KW-0547">Nucleotide-binding</keyword>
<dbReference type="FunFam" id="3.30.390.30:FF:000004">
    <property type="entry name" value="Thioredoxin reductase 1, cytoplasmic"/>
    <property type="match status" value="1"/>
</dbReference>
<evidence type="ECO:0000256" key="11">
    <source>
        <dbReference type="PIRSR" id="PIRSR000350-3"/>
    </source>
</evidence>
<dbReference type="PROSITE" id="PS00076">
    <property type="entry name" value="PYRIDINE_REDOX_1"/>
    <property type="match status" value="1"/>
</dbReference>
<reference evidence="16" key="3">
    <citation type="submission" date="2025-09" db="UniProtKB">
        <authorList>
            <consortium name="Ensembl"/>
        </authorList>
    </citation>
    <scope>IDENTIFICATION</scope>
</reference>
<evidence type="ECO:0000313" key="17">
    <source>
        <dbReference type="Proteomes" id="UP000694563"/>
    </source>
</evidence>
<dbReference type="EC" id="1.8.1.9" evidence="2"/>
<feature type="binding site" evidence="11">
    <location>
        <position position="114"/>
    </location>
    <ligand>
        <name>FAD</name>
        <dbReference type="ChEBI" id="CHEBI:57692"/>
    </ligand>
</feature>
<evidence type="ECO:0000256" key="1">
    <source>
        <dbReference type="ARBA" id="ARBA00007532"/>
    </source>
</evidence>
<evidence type="ECO:0000256" key="4">
    <source>
        <dbReference type="ARBA" id="ARBA00022827"/>
    </source>
</evidence>
<proteinExistence type="inferred from homology"/>